<organism evidence="1 2">
    <name type="scientific">Pseudokineococcus basanitobsidens</name>
    <dbReference type="NCBI Taxonomy" id="1926649"/>
    <lineage>
        <taxon>Bacteria</taxon>
        <taxon>Bacillati</taxon>
        <taxon>Actinomycetota</taxon>
        <taxon>Actinomycetes</taxon>
        <taxon>Kineosporiales</taxon>
        <taxon>Kineosporiaceae</taxon>
        <taxon>Pseudokineococcus</taxon>
    </lineage>
</organism>
<proteinExistence type="predicted"/>
<dbReference type="PANTHER" id="PTHR39166">
    <property type="entry name" value="BLL1166 PROTEIN"/>
    <property type="match status" value="1"/>
</dbReference>
<protein>
    <submittedName>
        <fullName evidence="1">Nucleotidyltransferase family protein</fullName>
    </submittedName>
</protein>
<evidence type="ECO:0000313" key="1">
    <source>
        <dbReference type="EMBL" id="MEJ5946951.1"/>
    </source>
</evidence>
<dbReference type="EMBL" id="JBBIAA010000043">
    <property type="protein sequence ID" value="MEJ5946951.1"/>
    <property type="molecule type" value="Genomic_DNA"/>
</dbReference>
<keyword evidence="2" id="KW-1185">Reference proteome</keyword>
<dbReference type="InterPro" id="IPR009267">
    <property type="entry name" value="NTP_transf_6"/>
</dbReference>
<gene>
    <name evidence="1" type="ORF">WDZ17_16780</name>
</gene>
<name>A0ABU8RPQ3_9ACTN</name>
<dbReference type="Proteomes" id="UP001387100">
    <property type="component" value="Unassembled WGS sequence"/>
</dbReference>
<dbReference type="Pfam" id="PF06042">
    <property type="entry name" value="NTP_transf_6"/>
    <property type="match status" value="1"/>
</dbReference>
<comment type="caution">
    <text evidence="1">The sequence shown here is derived from an EMBL/GenBank/DDBJ whole genome shotgun (WGS) entry which is preliminary data.</text>
</comment>
<accession>A0ABU8RPQ3</accession>
<reference evidence="1 2" key="1">
    <citation type="journal article" date="2017" name="Int. J. Syst. Evol. Microbiol.">
        <title>Pseudokineococcus basanitobsidens sp. nov., isolated from volcanic rock.</title>
        <authorList>
            <person name="Lee D.W."/>
            <person name="Park M.Y."/>
            <person name="Kim J.J."/>
            <person name="Kim B.S."/>
        </authorList>
    </citation>
    <scope>NUCLEOTIDE SEQUENCE [LARGE SCALE GENOMIC DNA]</scope>
    <source>
        <strain evidence="1 2">DSM 103726</strain>
    </source>
</reference>
<sequence>MTEPNDLAAALSARFVDIVLSNDINRVVLERGHLLGVPDWWLTAGALSQTVWNSLSGRPPGEGIRDYDLFYFDPTDTSFEAEDAVVRRAADLFADTGAVVEVRNEARVHLWYEEKFGVPAAPFTSTRDAIDHFAATTCCHALTRDEHGALHAYAPHGYDDLFALRLRPNPVLAPREVYETKADRWAQQWPELHIEPWPDLAP</sequence>
<evidence type="ECO:0000313" key="2">
    <source>
        <dbReference type="Proteomes" id="UP001387100"/>
    </source>
</evidence>
<dbReference type="PANTHER" id="PTHR39166:SF1">
    <property type="entry name" value="BLL1166 PROTEIN"/>
    <property type="match status" value="1"/>
</dbReference>